<feature type="transmembrane region" description="Helical" evidence="8">
    <location>
        <begin position="180"/>
        <end position="199"/>
    </location>
</feature>
<evidence type="ECO:0000256" key="3">
    <source>
        <dbReference type="ARBA" id="ARBA00022448"/>
    </source>
</evidence>
<feature type="transmembrane region" description="Helical" evidence="8">
    <location>
        <begin position="105"/>
        <end position="122"/>
    </location>
</feature>
<evidence type="ECO:0000256" key="1">
    <source>
        <dbReference type="ARBA" id="ARBA00004651"/>
    </source>
</evidence>
<proteinExistence type="inferred from homology"/>
<evidence type="ECO:0000256" key="4">
    <source>
        <dbReference type="ARBA" id="ARBA00022475"/>
    </source>
</evidence>
<dbReference type="PANTHER" id="PTHR22911">
    <property type="entry name" value="ACYL-MALONYL CONDENSING ENZYME-RELATED"/>
    <property type="match status" value="1"/>
</dbReference>
<evidence type="ECO:0000256" key="6">
    <source>
        <dbReference type="ARBA" id="ARBA00022989"/>
    </source>
</evidence>
<dbReference type="PANTHER" id="PTHR22911:SF137">
    <property type="entry name" value="SOLUTE CARRIER FAMILY 35 MEMBER G2-RELATED"/>
    <property type="match status" value="1"/>
</dbReference>
<keyword evidence="3" id="KW-0813">Transport</keyword>
<sequence length="304" mass="32885">MDRNEDSLKGFVLATTVYLLWGFLPLYMKALAHVPPAEVILHRVIWSVPIAGAVLWFRGRTGDLALALRSPRMLLMAVVTAVLITANWGIYVWAIGAGHALDAALGYYINPLFSVFLGAVLLRERLSPAQWAAIALAAGAVAVLTFDSGRLPAVALGLTLTWGAYAFLKKWLPIGPNQGFFLEVVILLVPALAYLWVLSARGESHFLAGDGSTTALLFGCGIVTAVPLMIYANSAKLLRLSTIGILQYIAPTMIAVTAVFLFGEEFGPARMIAFPMIWLGLAIYTASMLRQARRNRATLAVRDA</sequence>
<keyword evidence="6 8" id="KW-1133">Transmembrane helix</keyword>
<dbReference type="NCBIfam" id="TIGR00688">
    <property type="entry name" value="rarD"/>
    <property type="match status" value="1"/>
</dbReference>
<reference evidence="10" key="1">
    <citation type="submission" date="2020-02" db="EMBL/GenBank/DDBJ databases">
        <authorList>
            <person name="Meier V. D."/>
        </authorList>
    </citation>
    <scope>NUCLEOTIDE SEQUENCE</scope>
    <source>
        <strain evidence="10">AVDCRST_MAG15</strain>
    </source>
</reference>
<comment type="similarity">
    <text evidence="2">Belongs to the EamA transporter family.</text>
</comment>
<comment type="subcellular location">
    <subcellularLocation>
        <location evidence="1">Cell membrane</location>
        <topology evidence="1">Multi-pass membrane protein</topology>
    </subcellularLocation>
</comment>
<dbReference type="InterPro" id="IPR004626">
    <property type="entry name" value="RarD"/>
</dbReference>
<feature type="transmembrane region" description="Helical" evidence="8">
    <location>
        <begin position="129"/>
        <end position="146"/>
    </location>
</feature>
<feature type="transmembrane region" description="Helical" evidence="8">
    <location>
        <begin position="40"/>
        <end position="57"/>
    </location>
</feature>
<dbReference type="GO" id="GO:0005886">
    <property type="term" value="C:plasma membrane"/>
    <property type="evidence" value="ECO:0007669"/>
    <property type="project" value="UniProtKB-SubCell"/>
</dbReference>
<feature type="transmembrane region" description="Helical" evidence="8">
    <location>
        <begin position="211"/>
        <end position="231"/>
    </location>
</feature>
<dbReference type="InterPro" id="IPR000620">
    <property type="entry name" value="EamA_dom"/>
</dbReference>
<name>A0A6J4QCI2_9RHOB</name>
<accession>A0A6J4QCI2</accession>
<feature type="transmembrane region" description="Helical" evidence="8">
    <location>
        <begin position="243"/>
        <end position="263"/>
    </location>
</feature>
<protein>
    <submittedName>
        <fullName evidence="10">Uncharacterized inner membrane protein RarD</fullName>
    </submittedName>
</protein>
<evidence type="ECO:0000259" key="9">
    <source>
        <dbReference type="Pfam" id="PF00892"/>
    </source>
</evidence>
<evidence type="ECO:0000313" key="10">
    <source>
        <dbReference type="EMBL" id="CAA9436413.1"/>
    </source>
</evidence>
<dbReference type="SUPFAM" id="SSF103481">
    <property type="entry name" value="Multidrug resistance efflux transporter EmrE"/>
    <property type="match status" value="2"/>
</dbReference>
<feature type="transmembrane region" description="Helical" evidence="8">
    <location>
        <begin position="152"/>
        <end position="168"/>
    </location>
</feature>
<gene>
    <name evidence="10" type="ORF">AVDCRST_MAG15-3218</name>
</gene>
<feature type="transmembrane region" description="Helical" evidence="8">
    <location>
        <begin position="269"/>
        <end position="289"/>
    </location>
</feature>
<keyword evidence="4" id="KW-1003">Cell membrane</keyword>
<evidence type="ECO:0000256" key="5">
    <source>
        <dbReference type="ARBA" id="ARBA00022692"/>
    </source>
</evidence>
<evidence type="ECO:0000256" key="7">
    <source>
        <dbReference type="ARBA" id="ARBA00023136"/>
    </source>
</evidence>
<feature type="transmembrane region" description="Helical" evidence="8">
    <location>
        <begin position="73"/>
        <end position="93"/>
    </location>
</feature>
<dbReference type="InterPro" id="IPR037185">
    <property type="entry name" value="EmrE-like"/>
</dbReference>
<evidence type="ECO:0000256" key="8">
    <source>
        <dbReference type="SAM" id="Phobius"/>
    </source>
</evidence>
<evidence type="ECO:0000256" key="2">
    <source>
        <dbReference type="ARBA" id="ARBA00007362"/>
    </source>
</evidence>
<dbReference type="AlphaFoldDB" id="A0A6J4QCI2"/>
<organism evidence="10">
    <name type="scientific">uncultured Rubellimicrobium sp</name>
    <dbReference type="NCBI Taxonomy" id="543078"/>
    <lineage>
        <taxon>Bacteria</taxon>
        <taxon>Pseudomonadati</taxon>
        <taxon>Pseudomonadota</taxon>
        <taxon>Alphaproteobacteria</taxon>
        <taxon>Rhodobacterales</taxon>
        <taxon>Roseobacteraceae</taxon>
        <taxon>Rubellimicrobium</taxon>
        <taxon>environmental samples</taxon>
    </lineage>
</organism>
<keyword evidence="7 8" id="KW-0472">Membrane</keyword>
<dbReference type="Pfam" id="PF00892">
    <property type="entry name" value="EamA"/>
    <property type="match status" value="1"/>
</dbReference>
<feature type="domain" description="EamA" evidence="9">
    <location>
        <begin position="9"/>
        <end position="145"/>
    </location>
</feature>
<feature type="transmembrane region" description="Helical" evidence="8">
    <location>
        <begin position="7"/>
        <end position="28"/>
    </location>
</feature>
<dbReference type="EMBL" id="CADCUU010000484">
    <property type="protein sequence ID" value="CAA9436413.1"/>
    <property type="molecule type" value="Genomic_DNA"/>
</dbReference>
<keyword evidence="5 8" id="KW-0812">Transmembrane</keyword>